<dbReference type="CDD" id="cd02966">
    <property type="entry name" value="TlpA_like_family"/>
    <property type="match status" value="1"/>
</dbReference>
<dbReference type="HOGENOM" id="CLU_042529_1_0_10"/>
<dbReference type="PANTHER" id="PTHR42852">
    <property type="entry name" value="THIOL:DISULFIDE INTERCHANGE PROTEIN DSBE"/>
    <property type="match status" value="1"/>
</dbReference>
<dbReference type="PANTHER" id="PTHR42852:SF6">
    <property type="entry name" value="THIOL:DISULFIDE INTERCHANGE PROTEIN DSBE"/>
    <property type="match status" value="1"/>
</dbReference>
<dbReference type="Pfam" id="PF14289">
    <property type="entry name" value="DUF4369"/>
    <property type="match status" value="1"/>
</dbReference>
<dbReference type="EMBL" id="CM001403">
    <property type="protein sequence ID" value="EHQ26274.1"/>
    <property type="molecule type" value="Genomic_DNA"/>
</dbReference>
<dbReference type="InterPro" id="IPR013766">
    <property type="entry name" value="Thioredoxin_domain"/>
</dbReference>
<accession>H1YFY6</accession>
<dbReference type="PROSITE" id="PS51352">
    <property type="entry name" value="THIOREDOXIN_2"/>
    <property type="match status" value="1"/>
</dbReference>
<keyword evidence="2" id="KW-0201">Cytochrome c-type biogenesis</keyword>
<dbReference type="AlphaFoldDB" id="H1YFY6"/>
<keyword evidence="8" id="KW-1185">Reference proteome</keyword>
<sequence length="374" mass="41542">MRILKKAIPGLLMMLGLILPAISQAQTKSFNVNVKWPGGDGRYLELTTNRDGAVVRLDSAIVKNGAAVLTMPAPEIYSSVYLSINRAYMKELLVHAGKTDVMITNAADPQLQATTQVNGGLEQDLLEEYNNVFMKGLRTNLARTQALKKSVGKTQAQKDSIIASYKPIFDSLLHAQDYVTTKYADQDIAGYIMIKRVAFLTPEEQEKQYNALSKRLKGGPYGLEIRSIIDNVTNRKLGKPAFQFTASDQNNHPVKLSDYKGKYVLLDFWSSTCAPCLRMAPYVKQLYDTYKQKGFEIIAVSLDTKRNDWIAAMQKHDISGVQVSSLKGAHDPIAKFYGVQQMPSMILIDPQGNNAGPVDPTKLDAKLAEIFDKK</sequence>
<proteinExistence type="predicted"/>
<keyword evidence="4" id="KW-0676">Redox-active center</keyword>
<protein>
    <submittedName>
        <fullName evidence="7">Alkyl hydroperoxide reductase/ Thiol specific antioxidant/ Mal allergen</fullName>
    </submittedName>
</protein>
<dbReference type="STRING" id="714943.Mucpa_2134"/>
<evidence type="ECO:0000256" key="3">
    <source>
        <dbReference type="ARBA" id="ARBA00023157"/>
    </source>
</evidence>
<dbReference type="eggNOG" id="COG0526">
    <property type="taxonomic scope" value="Bacteria"/>
</dbReference>
<dbReference type="Proteomes" id="UP000002774">
    <property type="component" value="Chromosome"/>
</dbReference>
<dbReference type="OrthoDB" id="750178at2"/>
<dbReference type="InterPro" id="IPR017937">
    <property type="entry name" value="Thioredoxin_CS"/>
</dbReference>
<evidence type="ECO:0000259" key="6">
    <source>
        <dbReference type="PROSITE" id="PS51352"/>
    </source>
</evidence>
<dbReference type="GO" id="GO:0017004">
    <property type="term" value="P:cytochrome complex assembly"/>
    <property type="evidence" value="ECO:0007669"/>
    <property type="project" value="UniProtKB-KW"/>
</dbReference>
<feature type="signal peptide" evidence="5">
    <location>
        <begin position="1"/>
        <end position="25"/>
    </location>
</feature>
<evidence type="ECO:0000256" key="2">
    <source>
        <dbReference type="ARBA" id="ARBA00022748"/>
    </source>
</evidence>
<feature type="domain" description="Thioredoxin" evidence="6">
    <location>
        <begin position="235"/>
        <end position="374"/>
    </location>
</feature>
<evidence type="ECO:0000256" key="1">
    <source>
        <dbReference type="ARBA" id="ARBA00004196"/>
    </source>
</evidence>
<keyword evidence="3" id="KW-1015">Disulfide bond</keyword>
<evidence type="ECO:0000256" key="4">
    <source>
        <dbReference type="ARBA" id="ARBA00023284"/>
    </source>
</evidence>
<dbReference type="RefSeq" id="WP_008506326.1">
    <property type="nucleotide sequence ID" value="NZ_CM001403.1"/>
</dbReference>
<evidence type="ECO:0000313" key="8">
    <source>
        <dbReference type="Proteomes" id="UP000002774"/>
    </source>
</evidence>
<dbReference type="InterPro" id="IPR050553">
    <property type="entry name" value="Thioredoxin_ResA/DsbE_sf"/>
</dbReference>
<reference evidence="7" key="1">
    <citation type="submission" date="2011-09" db="EMBL/GenBank/DDBJ databases">
        <title>The permanent draft genome of Mucilaginibacter paludis DSM 18603.</title>
        <authorList>
            <consortium name="US DOE Joint Genome Institute (JGI-PGF)"/>
            <person name="Lucas S."/>
            <person name="Han J."/>
            <person name="Lapidus A."/>
            <person name="Bruce D."/>
            <person name="Goodwin L."/>
            <person name="Pitluck S."/>
            <person name="Peters L."/>
            <person name="Kyrpides N."/>
            <person name="Mavromatis K."/>
            <person name="Ivanova N."/>
            <person name="Mikhailova N."/>
            <person name="Held B."/>
            <person name="Detter J.C."/>
            <person name="Tapia R."/>
            <person name="Han C."/>
            <person name="Land M."/>
            <person name="Hauser L."/>
            <person name="Markowitz V."/>
            <person name="Cheng J.-F."/>
            <person name="Hugenholtz P."/>
            <person name="Woyke T."/>
            <person name="Wu D."/>
            <person name="Tindall B."/>
            <person name="Brambilla E."/>
            <person name="Klenk H.-P."/>
            <person name="Eisen J.A."/>
        </authorList>
    </citation>
    <scope>NUCLEOTIDE SEQUENCE [LARGE SCALE GENOMIC DNA]</scope>
    <source>
        <strain evidence="7">DSM 18603</strain>
    </source>
</reference>
<dbReference type="InterPro" id="IPR025380">
    <property type="entry name" value="DUF4369"/>
</dbReference>
<dbReference type="InterPro" id="IPR000866">
    <property type="entry name" value="AhpC/TSA"/>
</dbReference>
<dbReference type="GO" id="GO:0030313">
    <property type="term" value="C:cell envelope"/>
    <property type="evidence" value="ECO:0007669"/>
    <property type="project" value="UniProtKB-SubCell"/>
</dbReference>
<keyword evidence="5" id="KW-0732">Signal</keyword>
<comment type="subcellular location">
    <subcellularLocation>
        <location evidence="1">Cell envelope</location>
    </subcellularLocation>
</comment>
<dbReference type="InterPro" id="IPR036249">
    <property type="entry name" value="Thioredoxin-like_sf"/>
</dbReference>
<name>H1YFY6_9SPHI</name>
<dbReference type="GO" id="GO:0016209">
    <property type="term" value="F:antioxidant activity"/>
    <property type="evidence" value="ECO:0007669"/>
    <property type="project" value="InterPro"/>
</dbReference>
<gene>
    <name evidence="7" type="ORF">Mucpa_2134</name>
</gene>
<evidence type="ECO:0000256" key="5">
    <source>
        <dbReference type="SAM" id="SignalP"/>
    </source>
</evidence>
<dbReference type="SUPFAM" id="SSF52833">
    <property type="entry name" value="Thioredoxin-like"/>
    <property type="match status" value="1"/>
</dbReference>
<evidence type="ECO:0000313" key="7">
    <source>
        <dbReference type="EMBL" id="EHQ26274.1"/>
    </source>
</evidence>
<dbReference type="GO" id="GO:0016491">
    <property type="term" value="F:oxidoreductase activity"/>
    <property type="evidence" value="ECO:0007669"/>
    <property type="project" value="InterPro"/>
</dbReference>
<feature type="chain" id="PRO_5003557852" evidence="5">
    <location>
        <begin position="26"/>
        <end position="374"/>
    </location>
</feature>
<dbReference type="Gene3D" id="3.40.30.10">
    <property type="entry name" value="Glutaredoxin"/>
    <property type="match status" value="1"/>
</dbReference>
<dbReference type="Pfam" id="PF00578">
    <property type="entry name" value="AhpC-TSA"/>
    <property type="match status" value="1"/>
</dbReference>
<organism evidence="7 8">
    <name type="scientific">Mucilaginibacter paludis DSM 18603</name>
    <dbReference type="NCBI Taxonomy" id="714943"/>
    <lineage>
        <taxon>Bacteria</taxon>
        <taxon>Pseudomonadati</taxon>
        <taxon>Bacteroidota</taxon>
        <taxon>Sphingobacteriia</taxon>
        <taxon>Sphingobacteriales</taxon>
        <taxon>Sphingobacteriaceae</taxon>
        <taxon>Mucilaginibacter</taxon>
    </lineage>
</organism>
<dbReference type="PROSITE" id="PS00194">
    <property type="entry name" value="THIOREDOXIN_1"/>
    <property type="match status" value="1"/>
</dbReference>